<dbReference type="KEGG" id="vg:15312024"/>
<evidence type="ECO:0000313" key="2">
    <source>
        <dbReference type="EMBL" id="AGH26373.1"/>
    </source>
</evidence>
<proteinExistence type="predicted"/>
<organism evidence="2 3">
    <name type="scientific">Cyanophage P-RSM1</name>
    <dbReference type="NCBI Taxonomy" id="536444"/>
    <lineage>
        <taxon>Viruses</taxon>
        <taxon>Duplodnaviria</taxon>
        <taxon>Heunggongvirae</taxon>
        <taxon>Uroviricota</taxon>
        <taxon>Caudoviricetes</taxon>
        <taxon>Pantevenvirales</taxon>
        <taxon>Kyanoviridae</taxon>
        <taxon>Emcearvirus</taxon>
        <taxon>Emcearvirus gerard</taxon>
    </lineage>
</organism>
<evidence type="ECO:0000259" key="1">
    <source>
        <dbReference type="PROSITE" id="PS51471"/>
    </source>
</evidence>
<dbReference type="RefSeq" id="YP_007877608.1">
    <property type="nucleotide sequence ID" value="NC_021071.1"/>
</dbReference>
<dbReference type="InterPro" id="IPR044862">
    <property type="entry name" value="Pro_4_hyd_alph_FE2OG_OXY"/>
</dbReference>
<evidence type="ECO:0000313" key="3">
    <source>
        <dbReference type="Proteomes" id="UP000201235"/>
    </source>
</evidence>
<dbReference type="PROSITE" id="PS51471">
    <property type="entry name" value="FE2OG_OXY"/>
    <property type="match status" value="1"/>
</dbReference>
<keyword evidence="3" id="KW-1185">Reference proteome</keyword>
<feature type="domain" description="Fe2OG dioxygenase" evidence="1">
    <location>
        <begin position="111"/>
        <end position="203"/>
    </location>
</feature>
<sequence length="209" mass="24431">MVMSPFASQMGGEPVITKVTHHDNFISEFETNLDCQQIIDYYHFIADNGLTIKRHAEKGAADSQIFMHELPVEYFHDNLSRSVFQRWNYVTDQALREYVLKYDILVGRRFQHTMAKLQKTEPGQGYHAWHYESTPSVPYRKLATMIYLNDGFEGGETEFLYQHCRITPKAGKFVIFPCDWAWTHRGNPPLNKDKYIVTAWVEEYPTPGQ</sequence>
<dbReference type="OrthoDB" id="11494at10239"/>
<accession>M4QDV9</accession>
<name>M4QDV9_9CAUD</name>
<dbReference type="EMBL" id="HQ634175">
    <property type="protein sequence ID" value="AGH26373.1"/>
    <property type="molecule type" value="Genomic_DNA"/>
</dbReference>
<protein>
    <submittedName>
        <fullName evidence="2">Prolyl 4-hydroxylase</fullName>
    </submittedName>
</protein>
<gene>
    <name evidence="2" type="ORF">CPPG_00056</name>
</gene>
<dbReference type="GeneID" id="15312024"/>
<dbReference type="Pfam" id="PF13640">
    <property type="entry name" value="2OG-FeII_Oxy_3"/>
    <property type="match status" value="1"/>
</dbReference>
<reference evidence="2 3" key="1">
    <citation type="submission" date="2010-11" db="EMBL/GenBank/DDBJ databases">
        <title>The Genome Sequence of Cyanophage P-RSM1.</title>
        <authorList>
            <consortium name="The Broad Institute Genome Sequencing Platform"/>
            <person name="Henn M.R."/>
            <person name="Sullivan M.S."/>
            <person name="Osburne M.S."/>
            <person name="Levin J."/>
            <person name="Malboeuf C."/>
            <person name="Casali M."/>
            <person name="Russ C."/>
            <person name="Lennon N."/>
            <person name="Chapman S.B."/>
            <person name="Erlich R."/>
            <person name="Young S.K."/>
            <person name="Yandava C."/>
            <person name="Zeng Q."/>
            <person name="Alvarado L."/>
            <person name="Anderson S."/>
            <person name="Berlin A."/>
            <person name="Chen Z."/>
            <person name="Freedman E."/>
            <person name="Gellesch M."/>
            <person name="Goldberg J."/>
            <person name="Green L."/>
            <person name="Griggs A."/>
            <person name="Gujja S."/>
            <person name="Heilman E.R."/>
            <person name="Heiman D."/>
            <person name="Hollinger A."/>
            <person name="Howarth C."/>
            <person name="Larson L."/>
            <person name="Mehta T."/>
            <person name="Pearson M."/>
            <person name="Roberts A."/>
            <person name="Ryan E."/>
            <person name="Saif S."/>
            <person name="Shea T."/>
            <person name="Shenoy N."/>
            <person name="Sisk P."/>
            <person name="Stolte C."/>
            <person name="Sykes S."/>
            <person name="White J."/>
            <person name="Yu Q."/>
            <person name="Coleman M.L."/>
            <person name="Huang K.H."/>
            <person name="Weigele P.R."/>
            <person name="DeFrancesco A.S."/>
            <person name="Kern S.E."/>
            <person name="Thompson L.R."/>
            <person name="Fu R."/>
            <person name="Hombeck B."/>
            <person name="Chisholm S.W."/>
            <person name="Haas B."/>
            <person name="Nusbaum C."/>
            <person name="Birren B."/>
        </authorList>
    </citation>
    <scope>NUCLEOTIDE SEQUENCE [LARGE SCALE GENOMIC DNA]</scope>
    <source>
        <strain evidence="2 3">P-RSM1</strain>
    </source>
</reference>
<dbReference type="Gene3D" id="2.60.120.620">
    <property type="entry name" value="q2cbj1_9rhob like domain"/>
    <property type="match status" value="1"/>
</dbReference>
<dbReference type="Proteomes" id="UP000201235">
    <property type="component" value="Segment"/>
</dbReference>
<dbReference type="InterPro" id="IPR005123">
    <property type="entry name" value="Oxoglu/Fe-dep_dioxygenase_dom"/>
</dbReference>